<dbReference type="EMBL" id="JAIWYP010000006">
    <property type="protein sequence ID" value="KAH3810658.1"/>
    <property type="molecule type" value="Genomic_DNA"/>
</dbReference>
<dbReference type="Proteomes" id="UP000828390">
    <property type="component" value="Unassembled WGS sequence"/>
</dbReference>
<dbReference type="SUPFAM" id="SSF49842">
    <property type="entry name" value="TNF-like"/>
    <property type="match status" value="1"/>
</dbReference>
<dbReference type="Gene3D" id="2.60.120.40">
    <property type="match status" value="1"/>
</dbReference>
<dbReference type="Pfam" id="PF00386">
    <property type="entry name" value="C1q"/>
    <property type="match status" value="1"/>
</dbReference>
<dbReference type="InterPro" id="IPR008983">
    <property type="entry name" value="Tumour_necrosis_fac-like_dom"/>
</dbReference>
<dbReference type="SMART" id="SM00110">
    <property type="entry name" value="C1Q"/>
    <property type="match status" value="1"/>
</dbReference>
<keyword evidence="3 4" id="KW-0732">Signal</keyword>
<protein>
    <recommendedName>
        <fullName evidence="5">C1q domain-containing protein</fullName>
    </recommendedName>
</protein>
<comment type="caution">
    <text evidence="6">The sequence shown here is derived from an EMBL/GenBank/DDBJ whole genome shotgun (WGS) entry which is preliminary data.</text>
</comment>
<reference evidence="6" key="1">
    <citation type="journal article" date="2019" name="bioRxiv">
        <title>The Genome of the Zebra Mussel, Dreissena polymorpha: A Resource for Invasive Species Research.</title>
        <authorList>
            <person name="McCartney M.A."/>
            <person name="Auch B."/>
            <person name="Kono T."/>
            <person name="Mallez S."/>
            <person name="Zhang Y."/>
            <person name="Obille A."/>
            <person name="Becker A."/>
            <person name="Abrahante J.E."/>
            <person name="Garbe J."/>
            <person name="Badalamenti J.P."/>
            <person name="Herman A."/>
            <person name="Mangelson H."/>
            <person name="Liachko I."/>
            <person name="Sullivan S."/>
            <person name="Sone E.D."/>
            <person name="Koren S."/>
            <person name="Silverstein K.A.T."/>
            <person name="Beckman K.B."/>
            <person name="Gohl D.M."/>
        </authorList>
    </citation>
    <scope>NUCLEOTIDE SEQUENCE</scope>
    <source>
        <strain evidence="6">Duluth1</strain>
        <tissue evidence="6">Whole animal</tissue>
    </source>
</reference>
<organism evidence="6 7">
    <name type="scientific">Dreissena polymorpha</name>
    <name type="common">Zebra mussel</name>
    <name type="synonym">Mytilus polymorpha</name>
    <dbReference type="NCBI Taxonomy" id="45954"/>
    <lineage>
        <taxon>Eukaryota</taxon>
        <taxon>Metazoa</taxon>
        <taxon>Spiralia</taxon>
        <taxon>Lophotrochozoa</taxon>
        <taxon>Mollusca</taxon>
        <taxon>Bivalvia</taxon>
        <taxon>Autobranchia</taxon>
        <taxon>Heteroconchia</taxon>
        <taxon>Euheterodonta</taxon>
        <taxon>Imparidentia</taxon>
        <taxon>Neoheterodontei</taxon>
        <taxon>Myida</taxon>
        <taxon>Dreissenoidea</taxon>
        <taxon>Dreissenidae</taxon>
        <taxon>Dreissena</taxon>
    </lineage>
</organism>
<evidence type="ECO:0000313" key="6">
    <source>
        <dbReference type="EMBL" id="KAH3810658.1"/>
    </source>
</evidence>
<evidence type="ECO:0000256" key="4">
    <source>
        <dbReference type="SAM" id="SignalP"/>
    </source>
</evidence>
<dbReference type="InterPro" id="IPR001073">
    <property type="entry name" value="C1q_dom"/>
</dbReference>
<keyword evidence="2" id="KW-0964">Secreted</keyword>
<evidence type="ECO:0000256" key="2">
    <source>
        <dbReference type="ARBA" id="ARBA00022525"/>
    </source>
</evidence>
<keyword evidence="7" id="KW-1185">Reference proteome</keyword>
<dbReference type="OrthoDB" id="6154955at2759"/>
<reference evidence="6" key="2">
    <citation type="submission" date="2020-11" db="EMBL/GenBank/DDBJ databases">
        <authorList>
            <person name="McCartney M.A."/>
            <person name="Auch B."/>
            <person name="Kono T."/>
            <person name="Mallez S."/>
            <person name="Becker A."/>
            <person name="Gohl D.M."/>
            <person name="Silverstein K.A.T."/>
            <person name="Koren S."/>
            <person name="Bechman K.B."/>
            <person name="Herman A."/>
            <person name="Abrahante J.E."/>
            <person name="Garbe J."/>
        </authorList>
    </citation>
    <scope>NUCLEOTIDE SEQUENCE</scope>
    <source>
        <strain evidence="6">Duluth1</strain>
        <tissue evidence="6">Whole animal</tissue>
    </source>
</reference>
<accession>A0A9D4G8F9</accession>
<sequence length="220" mass="24684">MVFRFLVGCALISILHRNYVQSDDFNLQARIDQLEKKIEFEKESTLQTCKKMNAQLQEEVLSLRTIITNVQQNGTLTNKRQSPPELVAFTAYIENGAGHISNGQIIPFDRTVTNLGNAFNIHSHTFVCPVDGLYMFSFVVSHYGRGEVLGKLVIDGVNIVDAIANPVADDHDQQGVNMAVVQARRGQAVQVVNYLYNDAWYRTDEINRFSTFSGVLLQAT</sequence>
<feature type="signal peptide" evidence="4">
    <location>
        <begin position="1"/>
        <end position="22"/>
    </location>
</feature>
<dbReference type="AlphaFoldDB" id="A0A9D4G8F9"/>
<evidence type="ECO:0000313" key="7">
    <source>
        <dbReference type="Proteomes" id="UP000828390"/>
    </source>
</evidence>
<feature type="domain" description="C1q" evidence="5">
    <location>
        <begin position="82"/>
        <end position="220"/>
    </location>
</feature>
<dbReference type="GO" id="GO:0005576">
    <property type="term" value="C:extracellular region"/>
    <property type="evidence" value="ECO:0007669"/>
    <property type="project" value="UniProtKB-SubCell"/>
</dbReference>
<evidence type="ECO:0000256" key="1">
    <source>
        <dbReference type="ARBA" id="ARBA00004613"/>
    </source>
</evidence>
<name>A0A9D4G8F9_DREPO</name>
<dbReference type="PANTHER" id="PTHR22923:SF116">
    <property type="entry name" value="C1Q DOMAIN-CONTAINING PROTEIN"/>
    <property type="match status" value="1"/>
</dbReference>
<proteinExistence type="predicted"/>
<comment type="subcellular location">
    <subcellularLocation>
        <location evidence="1">Secreted</location>
    </subcellularLocation>
</comment>
<evidence type="ECO:0000256" key="3">
    <source>
        <dbReference type="ARBA" id="ARBA00022729"/>
    </source>
</evidence>
<dbReference type="InterPro" id="IPR050822">
    <property type="entry name" value="Cerebellin_Synaptic_Org"/>
</dbReference>
<gene>
    <name evidence="6" type="ORF">DPMN_139053</name>
</gene>
<evidence type="ECO:0000259" key="5">
    <source>
        <dbReference type="PROSITE" id="PS50871"/>
    </source>
</evidence>
<feature type="chain" id="PRO_5039160966" description="C1q domain-containing protein" evidence="4">
    <location>
        <begin position="23"/>
        <end position="220"/>
    </location>
</feature>
<dbReference type="PANTHER" id="PTHR22923">
    <property type="entry name" value="CEREBELLIN-RELATED"/>
    <property type="match status" value="1"/>
</dbReference>
<dbReference type="PROSITE" id="PS50871">
    <property type="entry name" value="C1Q"/>
    <property type="match status" value="1"/>
</dbReference>
<dbReference type="PRINTS" id="PR00007">
    <property type="entry name" value="COMPLEMNTC1Q"/>
</dbReference>